<dbReference type="GO" id="GO:0005634">
    <property type="term" value="C:nucleus"/>
    <property type="evidence" value="ECO:0007669"/>
    <property type="project" value="UniProtKB-SubCell"/>
</dbReference>
<dbReference type="InterPro" id="IPR001356">
    <property type="entry name" value="HD"/>
</dbReference>
<keyword evidence="4 6" id="KW-0371">Homeobox</keyword>
<comment type="subcellular location">
    <subcellularLocation>
        <location evidence="1 6">Nucleus</location>
    </subcellularLocation>
</comment>
<evidence type="ECO:0000313" key="8">
    <source>
        <dbReference type="EnsemblMetazoa" id="LLOJ003912-PA"/>
    </source>
</evidence>
<evidence type="ECO:0000256" key="6">
    <source>
        <dbReference type="PROSITE-ProRule" id="PRU00108"/>
    </source>
</evidence>
<sequence length="284" mass="32309">RAWPPGDIHRPAKRLFTPEIKKLLKDWLVRRRDNPYPTRQEKTEISMQTGLTYTQICNWFANWRRKLKNSGREPAKKTWGHLIKNYNTNAKGNVEQFSICSGDSIWGDNSPRPDSPFDAHIVNGNYLYNPDAFGHIPEDNLDENGGSSSRSFVRQKGRNGFSGYSDRVNVWGSFVSEEISPGTKAKYKSHIMEKYLQDVESEQSKIGVPELSKWLESTANFTPSKNNYIDWNPGIGKGEKKASRSHDCATGNDFRIHQKEELDAAEALTSLAGNFHSRKSIQSN</sequence>
<keyword evidence="5 6" id="KW-0539">Nucleus</keyword>
<dbReference type="SUPFAM" id="SSF46689">
    <property type="entry name" value="Homeodomain-like"/>
    <property type="match status" value="1"/>
</dbReference>
<dbReference type="GO" id="GO:0009887">
    <property type="term" value="P:animal organ morphogenesis"/>
    <property type="evidence" value="ECO:0007669"/>
    <property type="project" value="UniProtKB-ARBA"/>
</dbReference>
<dbReference type="VEuPathDB" id="VectorBase:LLOJ003912"/>
<evidence type="ECO:0000259" key="7">
    <source>
        <dbReference type="PROSITE" id="PS50071"/>
    </source>
</evidence>
<dbReference type="PROSITE" id="PS50071">
    <property type="entry name" value="HOMEOBOX_2"/>
    <property type="match status" value="1"/>
</dbReference>
<dbReference type="GO" id="GO:0048646">
    <property type="term" value="P:anatomical structure formation involved in morphogenesis"/>
    <property type="evidence" value="ECO:0007669"/>
    <property type="project" value="UniProtKB-ARBA"/>
</dbReference>
<organism evidence="8 9">
    <name type="scientific">Lutzomyia longipalpis</name>
    <name type="common">Sand fly</name>
    <dbReference type="NCBI Taxonomy" id="7200"/>
    <lineage>
        <taxon>Eukaryota</taxon>
        <taxon>Metazoa</taxon>
        <taxon>Ecdysozoa</taxon>
        <taxon>Arthropoda</taxon>
        <taxon>Hexapoda</taxon>
        <taxon>Insecta</taxon>
        <taxon>Pterygota</taxon>
        <taxon>Neoptera</taxon>
        <taxon>Endopterygota</taxon>
        <taxon>Diptera</taxon>
        <taxon>Nematocera</taxon>
        <taxon>Psychodoidea</taxon>
        <taxon>Psychodidae</taxon>
        <taxon>Lutzomyia</taxon>
        <taxon>Lutzomyia</taxon>
    </lineage>
</organism>
<evidence type="ECO:0000313" key="9">
    <source>
        <dbReference type="Proteomes" id="UP000092461"/>
    </source>
</evidence>
<dbReference type="EMBL" id="AJWK01012442">
    <property type="status" value="NOT_ANNOTATED_CDS"/>
    <property type="molecule type" value="Genomic_DNA"/>
</dbReference>
<dbReference type="GO" id="GO:0007517">
    <property type="term" value="P:muscle organ development"/>
    <property type="evidence" value="ECO:0007669"/>
    <property type="project" value="TreeGrafter"/>
</dbReference>
<dbReference type="GO" id="GO:0000981">
    <property type="term" value="F:DNA-binding transcription factor activity, RNA polymerase II-specific"/>
    <property type="evidence" value="ECO:0007669"/>
    <property type="project" value="TreeGrafter"/>
</dbReference>
<evidence type="ECO:0000256" key="5">
    <source>
        <dbReference type="ARBA" id="ARBA00023242"/>
    </source>
</evidence>
<name>A0A1B0CHK0_LUTLO</name>
<dbReference type="VEuPathDB" id="VectorBase:LLONM1_004473"/>
<dbReference type="CDD" id="cd00086">
    <property type="entry name" value="homeodomain"/>
    <property type="match status" value="1"/>
</dbReference>
<feature type="domain" description="Homeobox" evidence="7">
    <location>
        <begin position="7"/>
        <end position="70"/>
    </location>
</feature>
<evidence type="ECO:0000256" key="2">
    <source>
        <dbReference type="ARBA" id="ARBA00008446"/>
    </source>
</evidence>
<evidence type="ECO:0000256" key="3">
    <source>
        <dbReference type="ARBA" id="ARBA00023125"/>
    </source>
</evidence>
<reference evidence="8" key="1">
    <citation type="submission" date="2020-05" db="UniProtKB">
        <authorList>
            <consortium name="EnsemblMetazoa"/>
        </authorList>
    </citation>
    <scope>IDENTIFICATION</scope>
    <source>
        <strain evidence="8">Jacobina</strain>
    </source>
</reference>
<evidence type="ECO:0000256" key="4">
    <source>
        <dbReference type="ARBA" id="ARBA00023155"/>
    </source>
</evidence>
<accession>A0A1B0CHK0</accession>
<dbReference type="AlphaFoldDB" id="A0A1B0CHK0"/>
<protein>
    <recommendedName>
        <fullName evidence="7">Homeobox domain-containing protein</fullName>
    </recommendedName>
</protein>
<proteinExistence type="inferred from homology"/>
<dbReference type="InterPro" id="IPR009057">
    <property type="entry name" value="Homeodomain-like_sf"/>
</dbReference>
<dbReference type="InterPro" id="IPR008422">
    <property type="entry name" value="KN_HD"/>
</dbReference>
<evidence type="ECO:0000256" key="1">
    <source>
        <dbReference type="ARBA" id="ARBA00004123"/>
    </source>
</evidence>
<dbReference type="PANTHER" id="PTHR11211">
    <property type="entry name" value="IROQUOIS-CLASS HOMEODOMAIN PROTEIN IRX"/>
    <property type="match status" value="1"/>
</dbReference>
<dbReference type="GO" id="GO:0000978">
    <property type="term" value="F:RNA polymerase II cis-regulatory region sequence-specific DNA binding"/>
    <property type="evidence" value="ECO:0007669"/>
    <property type="project" value="TreeGrafter"/>
</dbReference>
<dbReference type="Proteomes" id="UP000092461">
    <property type="component" value="Unassembled WGS sequence"/>
</dbReference>
<keyword evidence="3 6" id="KW-0238">DNA-binding</keyword>
<keyword evidence="9" id="KW-1185">Reference proteome</keyword>
<dbReference type="GO" id="GO:0001654">
    <property type="term" value="P:eye development"/>
    <property type="evidence" value="ECO:0007669"/>
    <property type="project" value="UniProtKB-ARBA"/>
</dbReference>
<dbReference type="PANTHER" id="PTHR11211:SF3">
    <property type="entry name" value="HOMEOBOX PROTEIN MOHAWK"/>
    <property type="match status" value="1"/>
</dbReference>
<dbReference type="EnsemblMetazoa" id="LLOJ003912-RA">
    <property type="protein sequence ID" value="LLOJ003912-PA"/>
    <property type="gene ID" value="LLOJ003912"/>
</dbReference>
<dbReference type="Pfam" id="PF05920">
    <property type="entry name" value="Homeobox_KN"/>
    <property type="match status" value="1"/>
</dbReference>
<dbReference type="SMART" id="SM00389">
    <property type="entry name" value="HOX"/>
    <property type="match status" value="1"/>
</dbReference>
<comment type="similarity">
    <text evidence="2">Belongs to the TALE/IRO homeobox family.</text>
</comment>
<dbReference type="Gene3D" id="1.10.10.60">
    <property type="entry name" value="Homeodomain-like"/>
    <property type="match status" value="1"/>
</dbReference>
<feature type="DNA-binding region" description="Homeobox" evidence="6">
    <location>
        <begin position="9"/>
        <end position="71"/>
    </location>
</feature>
<dbReference type="GO" id="GO:0048468">
    <property type="term" value="P:cell development"/>
    <property type="evidence" value="ECO:0007669"/>
    <property type="project" value="TreeGrafter"/>
</dbReference>